<dbReference type="EMBL" id="QXGJ01000003">
    <property type="protein sequence ID" value="RSX51633.1"/>
    <property type="molecule type" value="Genomic_DNA"/>
</dbReference>
<sequence length="435" mass="46443">MRTHMQRYAKYVTPLAVIVLVSCLMTLMFYPMMNANMKELPVAILSLDEGAKTAQGDMNVGDVMVDKLTESAKSSDSDGQAAIKWTKVSTQKELGEGFDNRDYYAAIVVPKDFTAKQMAAKQAAVKQNVESATALAQVMTQAQTQAAQQGLTGEAAQQFVQASLQKAAAEQAQSAGASEASSSAAAETGANVKLVIDNAKSPLIANLLKQSVPAMLERTGAAVKVTVLNEGDVTTNSSLPTAAMMGQNVLIMPVYMMSMLVSFLVVGAFARKNYDDRTQRWATFGGQLAAAAVWAFCVALGADCIFAMLGSGWLPGSMLGFLWFASFALMTLFLGLMNVNKFLGLGCGLLGLGLGMTSGLLPYELLPEFWQNWVYGWVPQHFIGDGVRAVLYRGGGWWNVGSGPLLIILCVGLVIFVCAGLLPLGRHRASEVSDK</sequence>
<evidence type="ECO:0000259" key="6">
    <source>
        <dbReference type="Pfam" id="PF12698"/>
    </source>
</evidence>
<feature type="transmembrane region" description="Helical" evidence="5">
    <location>
        <begin position="405"/>
        <end position="425"/>
    </location>
</feature>
<gene>
    <name evidence="7" type="ORF">D2E23_0896</name>
</gene>
<proteinExistence type="predicted"/>
<feature type="domain" description="ABC-2 type transporter transmembrane" evidence="6">
    <location>
        <begin position="17"/>
        <end position="421"/>
    </location>
</feature>
<keyword evidence="4 5" id="KW-0472">Membrane</keyword>
<name>A0A430FFJ2_9BIFI</name>
<comment type="caution">
    <text evidence="7">The sequence shown here is derived from an EMBL/GenBank/DDBJ whole genome shotgun (WGS) entry which is preliminary data.</text>
</comment>
<evidence type="ECO:0000313" key="8">
    <source>
        <dbReference type="Proteomes" id="UP000288607"/>
    </source>
</evidence>
<evidence type="ECO:0000256" key="3">
    <source>
        <dbReference type="ARBA" id="ARBA00022989"/>
    </source>
</evidence>
<accession>A0A430FFJ2</accession>
<dbReference type="InterPro" id="IPR051328">
    <property type="entry name" value="T7SS_ABC-Transporter"/>
</dbReference>
<evidence type="ECO:0000313" key="7">
    <source>
        <dbReference type="EMBL" id="RSX51633.1"/>
    </source>
</evidence>
<feature type="transmembrane region" description="Helical" evidence="5">
    <location>
        <begin position="320"/>
        <end position="337"/>
    </location>
</feature>
<dbReference type="GO" id="GO:0016020">
    <property type="term" value="C:membrane"/>
    <property type="evidence" value="ECO:0007669"/>
    <property type="project" value="UniProtKB-SubCell"/>
</dbReference>
<feature type="transmembrane region" description="Helical" evidence="5">
    <location>
        <begin position="250"/>
        <end position="270"/>
    </location>
</feature>
<dbReference type="AlphaFoldDB" id="A0A430FFJ2"/>
<keyword evidence="2 5" id="KW-0812">Transmembrane</keyword>
<reference evidence="7 8" key="1">
    <citation type="submission" date="2018-09" db="EMBL/GenBank/DDBJ databases">
        <title>Characterization of the phylogenetic diversity of five novel species belonging to the genus Bifidobacterium.</title>
        <authorList>
            <person name="Lugli G.A."/>
            <person name="Duranti S."/>
            <person name="Milani C."/>
        </authorList>
    </citation>
    <scope>NUCLEOTIDE SEQUENCE [LARGE SCALE GENOMIC DNA]</scope>
    <source>
        <strain evidence="7 8">2028B</strain>
    </source>
</reference>
<dbReference type="PROSITE" id="PS51257">
    <property type="entry name" value="PROKAR_LIPOPROTEIN"/>
    <property type="match status" value="1"/>
</dbReference>
<feature type="transmembrane region" description="Helical" evidence="5">
    <location>
        <begin position="12"/>
        <end position="33"/>
    </location>
</feature>
<dbReference type="Gene3D" id="3.40.1710.10">
    <property type="entry name" value="abc type-2 transporter like domain"/>
    <property type="match status" value="1"/>
</dbReference>
<dbReference type="GO" id="GO:0140359">
    <property type="term" value="F:ABC-type transporter activity"/>
    <property type="evidence" value="ECO:0007669"/>
    <property type="project" value="InterPro"/>
</dbReference>
<dbReference type="InterPro" id="IPR013525">
    <property type="entry name" value="ABC2_TM"/>
</dbReference>
<comment type="subcellular location">
    <subcellularLocation>
        <location evidence="1">Membrane</location>
        <topology evidence="1">Multi-pass membrane protein</topology>
    </subcellularLocation>
</comment>
<evidence type="ECO:0000256" key="1">
    <source>
        <dbReference type="ARBA" id="ARBA00004141"/>
    </source>
</evidence>
<feature type="transmembrane region" description="Helical" evidence="5">
    <location>
        <begin position="342"/>
        <end position="363"/>
    </location>
</feature>
<dbReference type="PANTHER" id="PTHR43077:SF5">
    <property type="entry name" value="PHAGE INFECTION PROTEIN"/>
    <property type="match status" value="1"/>
</dbReference>
<dbReference type="Proteomes" id="UP000288607">
    <property type="component" value="Unassembled WGS sequence"/>
</dbReference>
<protein>
    <recommendedName>
        <fullName evidence="6">ABC-2 type transporter transmembrane domain-containing protein</fullName>
    </recommendedName>
</protein>
<keyword evidence="3 5" id="KW-1133">Transmembrane helix</keyword>
<keyword evidence="8" id="KW-1185">Reference proteome</keyword>
<evidence type="ECO:0000256" key="2">
    <source>
        <dbReference type="ARBA" id="ARBA00022692"/>
    </source>
</evidence>
<dbReference type="PANTHER" id="PTHR43077">
    <property type="entry name" value="TRANSPORT PERMEASE YVFS-RELATED"/>
    <property type="match status" value="1"/>
</dbReference>
<feature type="transmembrane region" description="Helical" evidence="5">
    <location>
        <begin position="291"/>
        <end position="314"/>
    </location>
</feature>
<dbReference type="OrthoDB" id="4571363at2"/>
<organism evidence="7 8">
    <name type="scientific">Bifidobacterium callimiconis</name>
    <dbReference type="NCBI Taxonomy" id="2306973"/>
    <lineage>
        <taxon>Bacteria</taxon>
        <taxon>Bacillati</taxon>
        <taxon>Actinomycetota</taxon>
        <taxon>Actinomycetes</taxon>
        <taxon>Bifidobacteriales</taxon>
        <taxon>Bifidobacteriaceae</taxon>
        <taxon>Bifidobacterium</taxon>
    </lineage>
</organism>
<evidence type="ECO:0000256" key="4">
    <source>
        <dbReference type="ARBA" id="ARBA00023136"/>
    </source>
</evidence>
<evidence type="ECO:0000256" key="5">
    <source>
        <dbReference type="SAM" id="Phobius"/>
    </source>
</evidence>
<dbReference type="Pfam" id="PF12698">
    <property type="entry name" value="ABC2_membrane_3"/>
    <property type="match status" value="1"/>
</dbReference>
<dbReference type="RefSeq" id="WP_126029791.1">
    <property type="nucleotide sequence ID" value="NZ_QXGJ01000003.1"/>
</dbReference>